<keyword evidence="1" id="KW-0472">Membrane</keyword>
<protein>
    <submittedName>
        <fullName evidence="2">Uncharacterized protein</fullName>
    </submittedName>
</protein>
<keyword evidence="1" id="KW-0812">Transmembrane</keyword>
<keyword evidence="3" id="KW-1185">Reference proteome</keyword>
<organism evidence="2 3">
    <name type="scientific">Powellomyces hirtus</name>
    <dbReference type="NCBI Taxonomy" id="109895"/>
    <lineage>
        <taxon>Eukaryota</taxon>
        <taxon>Fungi</taxon>
        <taxon>Fungi incertae sedis</taxon>
        <taxon>Chytridiomycota</taxon>
        <taxon>Chytridiomycota incertae sedis</taxon>
        <taxon>Chytridiomycetes</taxon>
        <taxon>Spizellomycetales</taxon>
        <taxon>Powellomycetaceae</taxon>
        <taxon>Powellomyces</taxon>
    </lineage>
</organism>
<feature type="transmembrane region" description="Helical" evidence="1">
    <location>
        <begin position="234"/>
        <end position="252"/>
    </location>
</feature>
<feature type="transmembrane region" description="Helical" evidence="1">
    <location>
        <begin position="297"/>
        <end position="314"/>
    </location>
</feature>
<feature type="transmembrane region" description="Helical" evidence="1">
    <location>
        <begin position="54"/>
        <end position="76"/>
    </location>
</feature>
<reference evidence="2 3" key="1">
    <citation type="journal article" date="2019" name="Sci. Rep.">
        <title>Comparative genomics of chytrid fungi reveal insights into the obligate biotrophic and pathogenic lifestyle of Synchytrium endobioticum.</title>
        <authorList>
            <person name="van de Vossenberg B.T.L.H."/>
            <person name="Warris S."/>
            <person name="Nguyen H.D.T."/>
            <person name="van Gent-Pelzer M.P.E."/>
            <person name="Joly D.L."/>
            <person name="van de Geest H.C."/>
            <person name="Bonants P.J.M."/>
            <person name="Smith D.S."/>
            <person name="Levesque C.A."/>
            <person name="van der Lee T.A.J."/>
        </authorList>
    </citation>
    <scope>NUCLEOTIDE SEQUENCE [LARGE SCALE GENOMIC DNA]</scope>
    <source>
        <strain evidence="2 3">CBS 809.83</strain>
    </source>
</reference>
<name>A0A507E658_9FUNG</name>
<dbReference type="Proteomes" id="UP000318582">
    <property type="component" value="Unassembled WGS sequence"/>
</dbReference>
<dbReference type="EMBL" id="QEAQ01000034">
    <property type="protein sequence ID" value="TPX58598.1"/>
    <property type="molecule type" value="Genomic_DNA"/>
</dbReference>
<feature type="transmembrane region" description="Helical" evidence="1">
    <location>
        <begin position="121"/>
        <end position="138"/>
    </location>
</feature>
<sequence length="329" mass="36338">MSHSPSDHSMLPLSTTHLDGATTSEDYTSLMLTDDKPNHAGPSSSNSQPPSRRIVLALLLATSLVTLVFTAGPVLFELPQMDGVWYVGNDIVRLLEPIIAMPLYFALLVESKVFDDRRQGYIVGTVFMIFAGIYQQGAGFHSASNMFKHPFKEYMDLNPSAVATDPFFADFYYWLRTVWEHGVSHYLYAAGGVLMSMVLAYVYRDVCSPQPHTAITMSTARGADDMKWNMGDRVLWGIGALLYGLIIGSVAINFPKGSIVALVLILAYGAGVVGTFVIRKEGVRGTFALGRRYVLQWYLTAYTIALIVVIGWIIHAKGFDNREEAGIKF</sequence>
<gene>
    <name evidence="2" type="ORF">PhCBS80983_g03032</name>
</gene>
<feature type="transmembrane region" description="Helical" evidence="1">
    <location>
        <begin position="91"/>
        <end position="109"/>
    </location>
</feature>
<proteinExistence type="predicted"/>
<accession>A0A507E658</accession>
<evidence type="ECO:0000313" key="2">
    <source>
        <dbReference type="EMBL" id="TPX58598.1"/>
    </source>
</evidence>
<dbReference type="AlphaFoldDB" id="A0A507E658"/>
<comment type="caution">
    <text evidence="2">The sequence shown here is derived from an EMBL/GenBank/DDBJ whole genome shotgun (WGS) entry which is preliminary data.</text>
</comment>
<keyword evidence="1" id="KW-1133">Transmembrane helix</keyword>
<evidence type="ECO:0000313" key="3">
    <source>
        <dbReference type="Proteomes" id="UP000318582"/>
    </source>
</evidence>
<feature type="transmembrane region" description="Helical" evidence="1">
    <location>
        <begin position="258"/>
        <end position="277"/>
    </location>
</feature>
<evidence type="ECO:0000256" key="1">
    <source>
        <dbReference type="SAM" id="Phobius"/>
    </source>
</evidence>
<feature type="transmembrane region" description="Helical" evidence="1">
    <location>
        <begin position="185"/>
        <end position="203"/>
    </location>
</feature>